<protein>
    <submittedName>
        <fullName evidence="2">Uncharacterized protein</fullName>
    </submittedName>
</protein>
<keyword evidence="3" id="KW-1185">Reference proteome</keyword>
<gene>
    <name evidence="2" type="ORF">PG991_005690</name>
</gene>
<dbReference type="PROSITE" id="PS51257">
    <property type="entry name" value="PROKAR_LIPOPROTEIN"/>
    <property type="match status" value="1"/>
</dbReference>
<evidence type="ECO:0000313" key="3">
    <source>
        <dbReference type="Proteomes" id="UP001396898"/>
    </source>
</evidence>
<organism evidence="2 3">
    <name type="scientific">Apiospora marii</name>
    <dbReference type="NCBI Taxonomy" id="335849"/>
    <lineage>
        <taxon>Eukaryota</taxon>
        <taxon>Fungi</taxon>
        <taxon>Dikarya</taxon>
        <taxon>Ascomycota</taxon>
        <taxon>Pezizomycotina</taxon>
        <taxon>Sordariomycetes</taxon>
        <taxon>Xylariomycetidae</taxon>
        <taxon>Amphisphaeriales</taxon>
        <taxon>Apiosporaceae</taxon>
        <taxon>Apiospora</taxon>
    </lineage>
</organism>
<comment type="caution">
    <text evidence="2">The sequence shown here is derived from an EMBL/GenBank/DDBJ whole genome shotgun (WGS) entry which is preliminary data.</text>
</comment>
<reference evidence="2 3" key="1">
    <citation type="submission" date="2023-01" db="EMBL/GenBank/DDBJ databases">
        <title>Analysis of 21 Apiospora genomes using comparative genomics revels a genus with tremendous synthesis potential of carbohydrate active enzymes and secondary metabolites.</title>
        <authorList>
            <person name="Sorensen T."/>
        </authorList>
    </citation>
    <scope>NUCLEOTIDE SEQUENCE [LARGE SCALE GENOMIC DNA]</scope>
    <source>
        <strain evidence="2 3">CBS 20057</strain>
    </source>
</reference>
<dbReference type="EMBL" id="JAQQWI010000007">
    <property type="protein sequence ID" value="KAK8028634.1"/>
    <property type="molecule type" value="Genomic_DNA"/>
</dbReference>
<dbReference type="Proteomes" id="UP001396898">
    <property type="component" value="Unassembled WGS sequence"/>
</dbReference>
<accession>A0ABR1SBT4</accession>
<evidence type="ECO:0000313" key="2">
    <source>
        <dbReference type="EMBL" id="KAK8028634.1"/>
    </source>
</evidence>
<proteinExistence type="predicted"/>
<sequence length="108" mass="11629">MVFCRIPVIIYVGCGCTVLDEARDPQQHQWPGHTCTKACQPFDIQYRPGLCEGARSKILFNDDLDSDCPVAAAARPLSAGDGPPPVQNAKAAPKKHAPHHQQAGSLKV</sequence>
<evidence type="ECO:0000256" key="1">
    <source>
        <dbReference type="SAM" id="MobiDB-lite"/>
    </source>
</evidence>
<name>A0ABR1SBT4_9PEZI</name>
<feature type="region of interest" description="Disordered" evidence="1">
    <location>
        <begin position="74"/>
        <end position="108"/>
    </location>
</feature>